<keyword evidence="2" id="KW-1185">Reference proteome</keyword>
<name>A0A7W6PUW7_9SPHN</name>
<dbReference type="Proteomes" id="UP000590524">
    <property type="component" value="Unassembled WGS sequence"/>
</dbReference>
<proteinExistence type="predicted"/>
<dbReference type="RefSeq" id="WP_223178173.1">
    <property type="nucleotide sequence ID" value="NZ_JACIEU010000006.1"/>
</dbReference>
<evidence type="ECO:0000313" key="2">
    <source>
        <dbReference type="Proteomes" id="UP000590524"/>
    </source>
</evidence>
<evidence type="ECO:0008006" key="3">
    <source>
        <dbReference type="Google" id="ProtNLM"/>
    </source>
</evidence>
<reference evidence="1 2" key="1">
    <citation type="submission" date="2020-08" db="EMBL/GenBank/DDBJ databases">
        <title>Genomic Encyclopedia of Type Strains, Phase IV (KMG-IV): sequencing the most valuable type-strain genomes for metagenomic binning, comparative biology and taxonomic classification.</title>
        <authorList>
            <person name="Goeker M."/>
        </authorList>
    </citation>
    <scope>NUCLEOTIDE SEQUENCE [LARGE SCALE GENOMIC DNA]</scope>
    <source>
        <strain evidence="1 2">DSM 19371</strain>
    </source>
</reference>
<dbReference type="AlphaFoldDB" id="A0A7W6PUW7"/>
<evidence type="ECO:0000313" key="1">
    <source>
        <dbReference type="EMBL" id="MBB4148108.1"/>
    </source>
</evidence>
<dbReference type="EMBL" id="JACIEU010000006">
    <property type="protein sequence ID" value="MBB4148108.1"/>
    <property type="molecule type" value="Genomic_DNA"/>
</dbReference>
<accession>A0A7W6PUW7</accession>
<comment type="caution">
    <text evidence="1">The sequence shown here is derived from an EMBL/GenBank/DDBJ whole genome shotgun (WGS) entry which is preliminary data.</text>
</comment>
<protein>
    <recommendedName>
        <fullName evidence="3">Phage head morphogenesis domain-containing protein</fullName>
    </recommendedName>
</protein>
<sequence>MVFGFFLKKGNGPEAPRPSIPTVKFDASHVTMTIRADLWERVQEFEDLPVGEVQSVFEAAVMAAQRGRDAAHLFNALTNLGVSKSRASYISRYLLNRSTALMNVQRMRDSGITEGKWGYSGSPCWSANPPSPEERKIDAAHSAANRQTFLLTKGMLINGEWTFPGLAPACKCVTIAVVPGFD</sequence>
<gene>
    <name evidence="1" type="ORF">GGQ90_001886</name>
</gene>
<organism evidence="1 2">
    <name type="scientific">Sphingobium scionense</name>
    <dbReference type="NCBI Taxonomy" id="1404341"/>
    <lineage>
        <taxon>Bacteria</taxon>
        <taxon>Pseudomonadati</taxon>
        <taxon>Pseudomonadota</taxon>
        <taxon>Alphaproteobacteria</taxon>
        <taxon>Sphingomonadales</taxon>
        <taxon>Sphingomonadaceae</taxon>
        <taxon>Sphingobium</taxon>
    </lineage>
</organism>